<protein>
    <submittedName>
        <fullName evidence="8">Integrase</fullName>
    </submittedName>
</protein>
<dbReference type="InterPro" id="IPR004107">
    <property type="entry name" value="Integrase_SAM-like_N"/>
</dbReference>
<name>A0A075SEV1_STRSU</name>
<dbReference type="Proteomes" id="UP000028185">
    <property type="component" value="Chromosome"/>
</dbReference>
<dbReference type="InterPro" id="IPR011010">
    <property type="entry name" value="DNA_brk_join_enz"/>
</dbReference>
<keyword evidence="2" id="KW-0229">DNA integration</keyword>
<proteinExistence type="inferred from homology"/>
<gene>
    <name evidence="8" type="ORF">ID09_07580</name>
</gene>
<sequence length="357" mass="41063">MDIKPYTKNGKTYYKFVLYVGVVDGKRKYVKRANFKTKADARAAILSLQEEIDRPVGDMTFQELTEKWLKIYETEVAESTYIKTSRNIKHHITPTIGHRRISEITALELQHHTQHWCSKLKYGRKILGLVKTIYRYAVRMGFIAISPAESVTAPKLKRTVSTTKDFYDKHELKEFMQRVEATGDIRKIALFRVLAFTGIRKGELRALHKDDHYSKTLRINKAVTRGFAGEEIGPTKNSSSERLISLDDKTDKILHELKRQYPASTLLFESETGGILSPTDPRRWLLEIIEGTSLSEINIHGFRHTHASLIFDAGMTLKQVQHRLGHSDMKTTMNVYTHITQSAVDNIGEKFSKYLDF</sequence>
<dbReference type="EMBL" id="CP008921">
    <property type="protein sequence ID" value="AIG43882.1"/>
    <property type="molecule type" value="Genomic_DNA"/>
</dbReference>
<dbReference type="GO" id="GO:0006310">
    <property type="term" value="P:DNA recombination"/>
    <property type="evidence" value="ECO:0007669"/>
    <property type="project" value="UniProtKB-KW"/>
</dbReference>
<dbReference type="CDD" id="cd01189">
    <property type="entry name" value="INT_ICEBs1_C_like"/>
    <property type="match status" value="1"/>
</dbReference>
<keyword evidence="3 5" id="KW-0238">DNA-binding</keyword>
<dbReference type="HOGENOM" id="CLU_027562_17_6_9"/>
<dbReference type="InterPro" id="IPR002104">
    <property type="entry name" value="Integrase_catalytic"/>
</dbReference>
<feature type="domain" description="Tyr recombinase" evidence="6">
    <location>
        <begin position="162"/>
        <end position="349"/>
    </location>
</feature>
<dbReference type="Gene3D" id="1.10.443.10">
    <property type="entry name" value="Intergrase catalytic core"/>
    <property type="match status" value="1"/>
</dbReference>
<feature type="domain" description="Core-binding (CB)" evidence="7">
    <location>
        <begin position="59"/>
        <end position="138"/>
    </location>
</feature>
<evidence type="ECO:0000256" key="5">
    <source>
        <dbReference type="PROSITE-ProRule" id="PRU01248"/>
    </source>
</evidence>
<keyword evidence="4" id="KW-0233">DNA recombination</keyword>
<dbReference type="GO" id="GO:0015074">
    <property type="term" value="P:DNA integration"/>
    <property type="evidence" value="ECO:0007669"/>
    <property type="project" value="UniProtKB-KW"/>
</dbReference>
<dbReference type="GO" id="GO:0003677">
    <property type="term" value="F:DNA binding"/>
    <property type="evidence" value="ECO:0007669"/>
    <property type="project" value="UniProtKB-UniRule"/>
</dbReference>
<evidence type="ECO:0000256" key="4">
    <source>
        <dbReference type="ARBA" id="ARBA00023172"/>
    </source>
</evidence>
<dbReference type="PROSITE" id="PS51900">
    <property type="entry name" value="CB"/>
    <property type="match status" value="1"/>
</dbReference>
<dbReference type="SUPFAM" id="SSF56349">
    <property type="entry name" value="DNA breaking-rejoining enzymes"/>
    <property type="match status" value="1"/>
</dbReference>
<evidence type="ECO:0000256" key="2">
    <source>
        <dbReference type="ARBA" id="ARBA00022908"/>
    </source>
</evidence>
<dbReference type="InterPro" id="IPR050808">
    <property type="entry name" value="Phage_Integrase"/>
</dbReference>
<accession>A0A075SEV1</accession>
<dbReference type="PATRIC" id="fig|1214179.4.peg.1489"/>
<evidence type="ECO:0000256" key="1">
    <source>
        <dbReference type="ARBA" id="ARBA00008857"/>
    </source>
</evidence>
<dbReference type="InterPro" id="IPR044068">
    <property type="entry name" value="CB"/>
</dbReference>
<dbReference type="PROSITE" id="PS51898">
    <property type="entry name" value="TYR_RECOMBINASE"/>
    <property type="match status" value="1"/>
</dbReference>
<dbReference type="InterPro" id="IPR010998">
    <property type="entry name" value="Integrase_recombinase_N"/>
</dbReference>
<comment type="similarity">
    <text evidence="1">Belongs to the 'phage' integrase family.</text>
</comment>
<dbReference type="PANTHER" id="PTHR30629">
    <property type="entry name" value="PROPHAGE INTEGRASE"/>
    <property type="match status" value="1"/>
</dbReference>
<evidence type="ECO:0000313" key="9">
    <source>
        <dbReference type="Proteomes" id="UP000028185"/>
    </source>
</evidence>
<dbReference type="Pfam" id="PF14659">
    <property type="entry name" value="Phage_int_SAM_3"/>
    <property type="match status" value="1"/>
</dbReference>
<dbReference type="Pfam" id="PF00589">
    <property type="entry name" value="Phage_integrase"/>
    <property type="match status" value="1"/>
</dbReference>
<organism evidence="8 9">
    <name type="scientific">Streptococcus suis 6407</name>
    <dbReference type="NCBI Taxonomy" id="1214179"/>
    <lineage>
        <taxon>Bacteria</taxon>
        <taxon>Bacillati</taxon>
        <taxon>Bacillota</taxon>
        <taxon>Bacilli</taxon>
        <taxon>Lactobacillales</taxon>
        <taxon>Streptococcaceae</taxon>
        <taxon>Streptococcus</taxon>
    </lineage>
</organism>
<dbReference type="InterPro" id="IPR013762">
    <property type="entry name" value="Integrase-like_cat_sf"/>
</dbReference>
<evidence type="ECO:0000256" key="3">
    <source>
        <dbReference type="ARBA" id="ARBA00023125"/>
    </source>
</evidence>
<evidence type="ECO:0000313" key="8">
    <source>
        <dbReference type="EMBL" id="AIG43882.1"/>
    </source>
</evidence>
<dbReference type="PANTHER" id="PTHR30629:SF2">
    <property type="entry name" value="PROPHAGE INTEGRASE INTS-RELATED"/>
    <property type="match status" value="1"/>
</dbReference>
<evidence type="ECO:0000259" key="7">
    <source>
        <dbReference type="PROSITE" id="PS51900"/>
    </source>
</evidence>
<dbReference type="Gene3D" id="1.10.150.130">
    <property type="match status" value="1"/>
</dbReference>
<dbReference type="AlphaFoldDB" id="A0A075SEV1"/>
<reference evidence="8 9" key="1">
    <citation type="journal article" date="2014" name="Genome Announc.">
        <title>Whole-Genome Sequence of Streptococcus suis Serotype 4 Reference Strain 6407.</title>
        <authorList>
            <person name="Wang K."/>
            <person name="Chen J."/>
            <person name="Yao H."/>
            <person name="Lu C."/>
        </authorList>
    </citation>
    <scope>NUCLEOTIDE SEQUENCE [LARGE SCALE GENOMIC DNA]</scope>
    <source>
        <strain evidence="8">6407</strain>
    </source>
</reference>
<evidence type="ECO:0000259" key="6">
    <source>
        <dbReference type="PROSITE" id="PS51898"/>
    </source>
</evidence>
<dbReference type="RefSeq" id="WP_024390698.1">
    <property type="nucleotide sequence ID" value="NZ_ALLE01000023.1"/>
</dbReference>